<gene>
    <name evidence="1" type="ORF">VBRA1451_LOCUS19964</name>
</gene>
<evidence type="ECO:0000313" key="1">
    <source>
        <dbReference type="EMBL" id="CAD9064894.1"/>
    </source>
</evidence>
<proteinExistence type="predicted"/>
<protein>
    <submittedName>
        <fullName evidence="1">Uncharacterized protein</fullName>
    </submittedName>
</protein>
<organism evidence="1">
    <name type="scientific">Vitrella brassicaformis</name>
    <dbReference type="NCBI Taxonomy" id="1169539"/>
    <lineage>
        <taxon>Eukaryota</taxon>
        <taxon>Sar</taxon>
        <taxon>Alveolata</taxon>
        <taxon>Colpodellida</taxon>
        <taxon>Vitrellaceae</taxon>
        <taxon>Vitrella</taxon>
    </lineage>
</organism>
<sequence>MRWRRTRMASEQLLRMGSTIYSRLARDKPFRLYLCLCRLPSIPLGSLVTPLASICPSVPASTSLSHFMMSNFSQKEAGEKKGGESAKATKSDLAEMQKKEIVPIVIGKHTTKGDIVLLVDIDDENNTHVLLSCPHGGEEDFNFYPLTWHELAVFIQDGSFIPNEDKEAPFLSFLRRAGR</sequence>
<reference evidence="1" key="1">
    <citation type="submission" date="2021-01" db="EMBL/GenBank/DDBJ databases">
        <authorList>
            <person name="Corre E."/>
            <person name="Pelletier E."/>
            <person name="Niang G."/>
            <person name="Scheremetjew M."/>
            <person name="Finn R."/>
            <person name="Kale V."/>
            <person name="Holt S."/>
            <person name="Cochrane G."/>
            <person name="Meng A."/>
            <person name="Brown T."/>
            <person name="Cohen L."/>
        </authorList>
    </citation>
    <scope>NUCLEOTIDE SEQUENCE</scope>
    <source>
        <strain evidence="1">CCMP3346</strain>
    </source>
</reference>
<accession>A0A7S1P8A3</accession>
<dbReference type="EMBL" id="HBGB01033855">
    <property type="protein sequence ID" value="CAD9064894.1"/>
    <property type="molecule type" value="Transcribed_RNA"/>
</dbReference>
<name>A0A7S1P8A3_9ALVE</name>
<dbReference type="AlphaFoldDB" id="A0A7S1P8A3"/>